<gene>
    <name evidence="2" type="ORF">JYU34_006536</name>
</gene>
<reference evidence="2 3" key="1">
    <citation type="submission" date="2021-06" db="EMBL/GenBank/DDBJ databases">
        <title>A haploid diamondback moth (Plutella xylostella L.) genome assembly resolves 31 chromosomes and identifies a diamide resistance mutation.</title>
        <authorList>
            <person name="Ward C.M."/>
            <person name="Perry K.D."/>
            <person name="Baker G."/>
            <person name="Powis K."/>
            <person name="Heckel D.G."/>
            <person name="Baxter S.W."/>
        </authorList>
    </citation>
    <scope>NUCLEOTIDE SEQUENCE [LARGE SCALE GENOMIC DNA]</scope>
    <source>
        <strain evidence="2 3">LV</strain>
        <tissue evidence="2">Single pupa</tissue>
    </source>
</reference>
<sequence>MAKNMDRGDLGDPCNPDDIEPDRGLITWEKWVKDRQRQTKELGEGVGRPPADLVMNLGENVRGDKERKEVLQNAQVPRKLGTCRGSLWEPPARLTQHCYCEPVYQAHRTKAEIGRPPVIEHIGVPRALLVEEKGVTGTPERQLCEKLDEGYKRYRNIREEKFKSQIKKIDPFRPRLSGLIVKGKKPEPPPVKPPLPTITITPPPQDCACEAESGILALRINNSVFIKNERKVPVLSRMRDEPWYEDCTSWHYYFNVPERRPGRAKLFLHNLGTVSIRYCWKKVNKPIPYVPEDMYEQAFFFNKNEDVLYPGETRDFCFTFVSEKRGIFNEVWEFSTINVHFLYDSSPKFTIILSGDCTDNILTNTTRIQKLQSRLESKANKFCIARKILLDIIDEATTVEPLIYPYKNMFVEGDIFVVRNPIYYYHQSEVEQLKQTFKEMAPGGEWDLYVASWRSVMKEKMYEQRMQYYDLLKKSHKAMLKPWIEDDSLTVQKHSIVKIILSRLADEFDKEHKALSLLYNVVGMDSVSAVENLHNKYKASMKSNVFYIHMLEHVGNTMELCAGALSSLDRNRWIDIDFCRQDDNNEMNHSKSQLFAATLPSTSSIKNESIIETTNVIT</sequence>
<feature type="compositionally biased region" description="Basic and acidic residues" evidence="1">
    <location>
        <begin position="1"/>
        <end position="10"/>
    </location>
</feature>
<evidence type="ECO:0008006" key="4">
    <source>
        <dbReference type="Google" id="ProtNLM"/>
    </source>
</evidence>
<name>A0ABQ7QS75_PLUXY</name>
<proteinExistence type="predicted"/>
<dbReference type="InterPro" id="IPR032707">
    <property type="entry name" value="MYCBPAP"/>
</dbReference>
<organism evidence="2 3">
    <name type="scientific">Plutella xylostella</name>
    <name type="common">Diamondback moth</name>
    <name type="synonym">Plutella maculipennis</name>
    <dbReference type="NCBI Taxonomy" id="51655"/>
    <lineage>
        <taxon>Eukaryota</taxon>
        <taxon>Metazoa</taxon>
        <taxon>Ecdysozoa</taxon>
        <taxon>Arthropoda</taxon>
        <taxon>Hexapoda</taxon>
        <taxon>Insecta</taxon>
        <taxon>Pterygota</taxon>
        <taxon>Neoptera</taxon>
        <taxon>Endopterygota</taxon>
        <taxon>Lepidoptera</taxon>
        <taxon>Glossata</taxon>
        <taxon>Ditrysia</taxon>
        <taxon>Yponomeutoidea</taxon>
        <taxon>Plutellidae</taxon>
        <taxon>Plutella</taxon>
    </lineage>
</organism>
<protein>
    <recommendedName>
        <fullName evidence="4">MYCBP-associated protein</fullName>
    </recommendedName>
</protein>
<feature type="region of interest" description="Disordered" evidence="1">
    <location>
        <begin position="1"/>
        <end position="22"/>
    </location>
</feature>
<dbReference type="Proteomes" id="UP000823941">
    <property type="component" value="Chromosome 9"/>
</dbReference>
<dbReference type="EMBL" id="JAHIBW010000009">
    <property type="protein sequence ID" value="KAG7307920.1"/>
    <property type="molecule type" value="Genomic_DNA"/>
</dbReference>
<dbReference type="Pfam" id="PF14646">
    <property type="entry name" value="MYCBPAP"/>
    <property type="match status" value="1"/>
</dbReference>
<comment type="caution">
    <text evidence="2">The sequence shown here is derived from an EMBL/GenBank/DDBJ whole genome shotgun (WGS) entry which is preliminary data.</text>
</comment>
<evidence type="ECO:0000256" key="1">
    <source>
        <dbReference type="SAM" id="MobiDB-lite"/>
    </source>
</evidence>
<dbReference type="InterPro" id="IPR013783">
    <property type="entry name" value="Ig-like_fold"/>
</dbReference>
<dbReference type="PANTHER" id="PTHR48421">
    <property type="entry name" value="MYCBP-ASSOCIATED PROTEIN"/>
    <property type="match status" value="1"/>
</dbReference>
<keyword evidence="3" id="KW-1185">Reference proteome</keyword>
<evidence type="ECO:0000313" key="3">
    <source>
        <dbReference type="Proteomes" id="UP000823941"/>
    </source>
</evidence>
<evidence type="ECO:0000313" key="2">
    <source>
        <dbReference type="EMBL" id="KAG7307920.1"/>
    </source>
</evidence>
<accession>A0ABQ7QS75</accession>
<dbReference type="PANTHER" id="PTHR48421:SF1">
    <property type="entry name" value="MYCBP-ASSOCIATED PROTEIN"/>
    <property type="match status" value="1"/>
</dbReference>
<dbReference type="Gene3D" id="2.60.40.10">
    <property type="entry name" value="Immunoglobulins"/>
    <property type="match status" value="1"/>
</dbReference>